<dbReference type="EMBL" id="CAJNOE010000027">
    <property type="protein sequence ID" value="CAF0761732.1"/>
    <property type="molecule type" value="Genomic_DNA"/>
</dbReference>
<dbReference type="Proteomes" id="UP000663845">
    <property type="component" value="Unassembled WGS sequence"/>
</dbReference>
<dbReference type="Proteomes" id="UP000663860">
    <property type="component" value="Unassembled WGS sequence"/>
</dbReference>
<proteinExistence type="predicted"/>
<protein>
    <submittedName>
        <fullName evidence="2">Uncharacterized protein</fullName>
    </submittedName>
</protein>
<dbReference type="EMBL" id="CAJOAY010005325">
    <property type="protein sequence ID" value="CAF4103688.1"/>
    <property type="molecule type" value="Genomic_DNA"/>
</dbReference>
<reference evidence="2" key="1">
    <citation type="submission" date="2021-02" db="EMBL/GenBank/DDBJ databases">
        <authorList>
            <person name="Nowell W R."/>
        </authorList>
    </citation>
    <scope>NUCLEOTIDE SEQUENCE</scope>
</reference>
<dbReference type="EMBL" id="CAJNOG010001015">
    <property type="protein sequence ID" value="CAF1397692.1"/>
    <property type="molecule type" value="Genomic_DNA"/>
</dbReference>
<evidence type="ECO:0000313" key="5">
    <source>
        <dbReference type="Proteomes" id="UP000663845"/>
    </source>
</evidence>
<evidence type="ECO:0000313" key="2">
    <source>
        <dbReference type="EMBL" id="CAF1397692.1"/>
    </source>
</evidence>
<dbReference type="AlphaFoldDB" id="A0A815KL23"/>
<dbReference type="EMBL" id="CAJOBB010011575">
    <property type="protein sequence ID" value="CAF4263058.1"/>
    <property type="molecule type" value="Genomic_DNA"/>
</dbReference>
<accession>A0A815KL23</accession>
<evidence type="ECO:0000313" key="1">
    <source>
        <dbReference type="EMBL" id="CAF0761732.1"/>
    </source>
</evidence>
<dbReference type="Proteomes" id="UP000663868">
    <property type="component" value="Unassembled WGS sequence"/>
</dbReference>
<evidence type="ECO:0000313" key="3">
    <source>
        <dbReference type="EMBL" id="CAF4103688.1"/>
    </source>
</evidence>
<gene>
    <name evidence="1" type="ORF">IZO911_LOCUS4756</name>
    <name evidence="2" type="ORF">JYZ213_LOCUS37575</name>
    <name evidence="4" type="ORF">KXQ929_LOCUS43455</name>
    <name evidence="3" type="ORF">OKA104_LOCUS35820</name>
</gene>
<evidence type="ECO:0000313" key="4">
    <source>
        <dbReference type="EMBL" id="CAF4263058.1"/>
    </source>
</evidence>
<sequence length="81" mass="8935">MLYSPNNGVNGTESDRDAEFVLSSSTDLMDPDFIRSDVGTLSPPMYHIYWGSQTTHGGGGRAYLNQYWSGAFAGIFEAHLR</sequence>
<name>A0A815KL23_9BILA</name>
<comment type="caution">
    <text evidence="2">The sequence shown here is derived from an EMBL/GenBank/DDBJ whole genome shotgun (WGS) entry which is preliminary data.</text>
</comment>
<dbReference type="Proteomes" id="UP000663881">
    <property type="component" value="Unassembled WGS sequence"/>
</dbReference>
<organism evidence="2 5">
    <name type="scientific">Adineta steineri</name>
    <dbReference type="NCBI Taxonomy" id="433720"/>
    <lineage>
        <taxon>Eukaryota</taxon>
        <taxon>Metazoa</taxon>
        <taxon>Spiralia</taxon>
        <taxon>Gnathifera</taxon>
        <taxon>Rotifera</taxon>
        <taxon>Eurotatoria</taxon>
        <taxon>Bdelloidea</taxon>
        <taxon>Adinetida</taxon>
        <taxon>Adinetidae</taxon>
        <taxon>Adineta</taxon>
    </lineage>
</organism>